<name>A0A3A9ZMT5_9ACTN</name>
<comment type="caution">
    <text evidence="2">The sequence shown here is derived from an EMBL/GenBank/DDBJ whole genome shotgun (WGS) entry which is preliminary data.</text>
</comment>
<evidence type="ECO:0000313" key="2">
    <source>
        <dbReference type="EMBL" id="RKN49620.1"/>
    </source>
</evidence>
<sequence>MDVTGAQWRKGTTSGNNGGARVEVAERA</sequence>
<evidence type="ECO:0000313" key="3">
    <source>
        <dbReference type="Proteomes" id="UP000281726"/>
    </source>
</evidence>
<evidence type="ECO:0000256" key="1">
    <source>
        <dbReference type="SAM" id="MobiDB-lite"/>
    </source>
</evidence>
<gene>
    <name evidence="2" type="ORF">D7223_05915</name>
</gene>
<accession>A0A3A9ZMT5</accession>
<reference evidence="2 3" key="1">
    <citation type="journal article" date="2004" name="Syst. Appl. Microbiol.">
        <title>Cryptoendolithic actinomycetes from antarctic sandstone rock samples: Micromonospora endolithica sp. nov. and two isolates related to Micromonospora coerulea Jensen 1932.</title>
        <authorList>
            <person name="Hirsch P."/>
            <person name="Mevs U."/>
            <person name="Kroppenstedt R.M."/>
            <person name="Schumann P."/>
            <person name="Stackebrandt E."/>
        </authorList>
    </citation>
    <scope>NUCLEOTIDE SEQUENCE [LARGE SCALE GENOMIC DNA]</scope>
    <source>
        <strain evidence="2 3">JCM 12677</strain>
    </source>
</reference>
<keyword evidence="3" id="KW-1185">Reference proteome</keyword>
<dbReference type="EMBL" id="RBAK01000002">
    <property type="protein sequence ID" value="RKN49620.1"/>
    <property type="molecule type" value="Genomic_DNA"/>
</dbReference>
<proteinExistence type="predicted"/>
<protein>
    <submittedName>
        <fullName evidence="2">DUF397 domain-containing protein</fullName>
    </submittedName>
</protein>
<dbReference type="Proteomes" id="UP000281726">
    <property type="component" value="Unassembled WGS sequence"/>
</dbReference>
<organism evidence="2 3">
    <name type="scientific">Micromonospora endolithica</name>
    <dbReference type="NCBI Taxonomy" id="230091"/>
    <lineage>
        <taxon>Bacteria</taxon>
        <taxon>Bacillati</taxon>
        <taxon>Actinomycetota</taxon>
        <taxon>Actinomycetes</taxon>
        <taxon>Micromonosporales</taxon>
        <taxon>Micromonosporaceae</taxon>
        <taxon>Micromonospora</taxon>
    </lineage>
</organism>
<dbReference type="AlphaFoldDB" id="A0A3A9ZMT5"/>
<feature type="region of interest" description="Disordered" evidence="1">
    <location>
        <begin position="1"/>
        <end position="28"/>
    </location>
</feature>